<dbReference type="OrthoDB" id="5634904at2"/>
<evidence type="ECO:0000256" key="2">
    <source>
        <dbReference type="SAM" id="Phobius"/>
    </source>
</evidence>
<feature type="transmembrane region" description="Helical" evidence="2">
    <location>
        <begin position="84"/>
        <end position="106"/>
    </location>
</feature>
<feature type="transmembrane region" description="Helical" evidence="2">
    <location>
        <begin position="514"/>
        <end position="536"/>
    </location>
</feature>
<proteinExistence type="predicted"/>
<feature type="compositionally biased region" description="Low complexity" evidence="1">
    <location>
        <begin position="628"/>
        <end position="643"/>
    </location>
</feature>
<keyword evidence="2" id="KW-1133">Transmembrane helix</keyword>
<evidence type="ECO:0000313" key="3">
    <source>
        <dbReference type="EMBL" id="KTD81569.1"/>
    </source>
</evidence>
<feature type="transmembrane region" description="Helical" evidence="2">
    <location>
        <begin position="393"/>
        <end position="414"/>
    </location>
</feature>
<feature type="compositionally biased region" description="Low complexity" evidence="1">
    <location>
        <begin position="600"/>
        <end position="618"/>
    </location>
</feature>
<gene>
    <name evidence="3" type="ORF">Lwor_0607</name>
</gene>
<feature type="transmembrane region" description="Helical" evidence="2">
    <location>
        <begin position="254"/>
        <end position="275"/>
    </location>
</feature>
<reference evidence="3 4" key="1">
    <citation type="submission" date="2015-11" db="EMBL/GenBank/DDBJ databases">
        <title>Genomic analysis of 38 Legionella species identifies large and diverse effector repertoires.</title>
        <authorList>
            <person name="Burstein D."/>
            <person name="Amaro F."/>
            <person name="Zusman T."/>
            <person name="Lifshitz Z."/>
            <person name="Cohen O."/>
            <person name="Gilbert J.A."/>
            <person name="Pupko T."/>
            <person name="Shuman H.A."/>
            <person name="Segal G."/>
        </authorList>
    </citation>
    <scope>NUCLEOTIDE SEQUENCE [LARGE SCALE GENOMIC DNA]</scope>
    <source>
        <strain evidence="3 4">ATCC 49508</strain>
    </source>
</reference>
<keyword evidence="2" id="KW-0472">Membrane</keyword>
<dbReference type="Proteomes" id="UP000054662">
    <property type="component" value="Unassembled WGS sequence"/>
</dbReference>
<dbReference type="PATRIC" id="fig|45076.6.peg.668"/>
<sequence>MSLTSDEHQTIKPVDLVFILAIAGRIDAQSRIFAEKLHEDRTIYHAYAVLDSLSSSYSMFKYFFDVFVPDGTNDSMHELMMTPGGIIAICIESVFLVSFSFFAARFENQKDDAMKQLIAKAWPYFRDVMKALKNAYKGFRSAIVAISLIGNVDLKYLITPIGLLLGVFAAANRVWLRFMTDKRNKLMDLNAGQLLKIKKLRSLTVEESKAYLDTPGLSLTERFLVLAAVGAGGFIDGLYLYVGLLGLAALSSPLLTAMAVISGIYTLSCIVTRLYEEYDYQMKLVVAQSRCELAVAAKLLETSFAELWSLTNKANKNFDDITAIRTWQLVVHADIKRFAEKRLQLSQQASRSYLSAILVGLKNGLYAYSALASLLFFVGSFLVLMGISFPPFLLVSCVVFGLVFMACFAAHSVFRAYKQSSSAANEDEKSYKDLIEMKNHLLRGAGDYMEPESFQHSIQDVLYLDPSPQFFFQEWFEVFRSLFSGFGKGQKFVDFAGNPLQEMDEHGHYQDTPIMYVLAVFNALFFSIILALRALAKGLGRPPKGQADKDGMSGREPLNAEVALKTEVLRESSQSNKSLTDSQKSIFTIPSLIGFFSKKPTPSSTLSTPQTSPRASKPATPPRPATPQRPATPSRPSTPSISTKLIKPSIPHIKSENDFSIYAASLQNKVLGLM</sequence>
<feature type="transmembrane region" description="Helical" evidence="2">
    <location>
        <begin position="365"/>
        <end position="387"/>
    </location>
</feature>
<evidence type="ECO:0000256" key="1">
    <source>
        <dbReference type="SAM" id="MobiDB-lite"/>
    </source>
</evidence>
<organism evidence="3 4">
    <name type="scientific">Legionella worsleiensis</name>
    <dbReference type="NCBI Taxonomy" id="45076"/>
    <lineage>
        <taxon>Bacteria</taxon>
        <taxon>Pseudomonadati</taxon>
        <taxon>Pseudomonadota</taxon>
        <taxon>Gammaproteobacteria</taxon>
        <taxon>Legionellales</taxon>
        <taxon>Legionellaceae</taxon>
        <taxon>Legionella</taxon>
    </lineage>
</organism>
<feature type="transmembrane region" description="Helical" evidence="2">
    <location>
        <begin position="223"/>
        <end position="242"/>
    </location>
</feature>
<protein>
    <submittedName>
        <fullName evidence="3">Transmembrane protein</fullName>
    </submittedName>
</protein>
<feature type="region of interest" description="Disordered" evidence="1">
    <location>
        <begin position="600"/>
        <end position="646"/>
    </location>
</feature>
<dbReference type="RefSeq" id="WP_058492436.1">
    <property type="nucleotide sequence ID" value="NZ_CBCRUR010000006.1"/>
</dbReference>
<dbReference type="AlphaFoldDB" id="A0A0W1AJQ8"/>
<name>A0A0W1AJQ8_9GAMM</name>
<keyword evidence="2 3" id="KW-0812">Transmembrane</keyword>
<evidence type="ECO:0000313" key="4">
    <source>
        <dbReference type="Proteomes" id="UP000054662"/>
    </source>
</evidence>
<keyword evidence="4" id="KW-1185">Reference proteome</keyword>
<feature type="transmembrane region" description="Helical" evidence="2">
    <location>
        <begin position="156"/>
        <end position="176"/>
    </location>
</feature>
<dbReference type="EMBL" id="LNZC01000004">
    <property type="protein sequence ID" value="KTD81569.1"/>
    <property type="molecule type" value="Genomic_DNA"/>
</dbReference>
<comment type="caution">
    <text evidence="3">The sequence shown here is derived from an EMBL/GenBank/DDBJ whole genome shotgun (WGS) entry which is preliminary data.</text>
</comment>
<dbReference type="STRING" id="45076.Lwor_0607"/>
<accession>A0A0W1AJQ8</accession>